<proteinExistence type="predicted"/>
<dbReference type="InterPro" id="IPR003593">
    <property type="entry name" value="AAA+_ATPase"/>
</dbReference>
<sequence length="328" mass="34108">MTAIRSDRRPMIEAIGVSKKFGSVRALDSVTLSAPQGSVLALLGHNGAGKTTLVNILTAMTPPTSGTVRVAGFDVGAEPKKMREVIGLTGQFASVDERLTGRDNLVLIARLLGADRKAAKRRADDLLEVFGLTAAATRLSQTYSGGMRRRLDLAACLVGSPDVIFLDEPTSGLDPSSRINLWEIVESLVAEGTTVLLTTQYLDEADRLADSIVMLSAGTVVASGTAAELKEQVGRRSVTVVLEPGHDPATACAALEQAGMTPSIGPDGATIITPVGASKDLAAVIRALDDGGIEAAELAFGEPTLDDVYLALANKSAPHPARASWSPA</sequence>
<protein>
    <submittedName>
        <fullName evidence="7">ABC-2 type transport system ATP-binding protein</fullName>
    </submittedName>
</protein>
<evidence type="ECO:0000256" key="2">
    <source>
        <dbReference type="ARBA" id="ARBA00022448"/>
    </source>
</evidence>
<dbReference type="SUPFAM" id="SSF52540">
    <property type="entry name" value="P-loop containing nucleoside triphosphate hydrolases"/>
    <property type="match status" value="1"/>
</dbReference>
<dbReference type="STRING" id="394193.SAMN04489732_10298"/>
<keyword evidence="2" id="KW-0813">Transport</keyword>
<evidence type="ECO:0000256" key="5">
    <source>
        <dbReference type="ARBA" id="ARBA00023251"/>
    </source>
</evidence>
<feature type="domain" description="ABC transporter" evidence="6">
    <location>
        <begin position="12"/>
        <end position="242"/>
    </location>
</feature>
<dbReference type="PROSITE" id="PS50893">
    <property type="entry name" value="ABC_TRANSPORTER_2"/>
    <property type="match status" value="1"/>
</dbReference>
<dbReference type="InterPro" id="IPR027417">
    <property type="entry name" value="P-loop_NTPase"/>
</dbReference>
<dbReference type="AlphaFoldDB" id="A0A1H8SG88"/>
<evidence type="ECO:0000256" key="4">
    <source>
        <dbReference type="ARBA" id="ARBA00022840"/>
    </source>
</evidence>
<dbReference type="GO" id="GO:0005524">
    <property type="term" value="F:ATP binding"/>
    <property type="evidence" value="ECO:0007669"/>
    <property type="project" value="UniProtKB-KW"/>
</dbReference>
<dbReference type="SMART" id="SM00382">
    <property type="entry name" value="AAA"/>
    <property type="match status" value="1"/>
</dbReference>
<evidence type="ECO:0000256" key="1">
    <source>
        <dbReference type="ARBA" id="ARBA00004202"/>
    </source>
</evidence>
<reference evidence="7 8" key="1">
    <citation type="submission" date="2016-10" db="EMBL/GenBank/DDBJ databases">
        <authorList>
            <person name="de Groot N.N."/>
        </authorList>
    </citation>
    <scope>NUCLEOTIDE SEQUENCE [LARGE SCALE GENOMIC DNA]</scope>
    <source>
        <strain evidence="7 8">DSM 44993</strain>
    </source>
</reference>
<dbReference type="InterPro" id="IPR003439">
    <property type="entry name" value="ABC_transporter-like_ATP-bd"/>
</dbReference>
<dbReference type="PANTHER" id="PTHR42711:SF19">
    <property type="entry name" value="DOXORUBICIN RESISTANCE ATP-BINDING PROTEIN DRRA"/>
    <property type="match status" value="1"/>
</dbReference>
<evidence type="ECO:0000313" key="8">
    <source>
        <dbReference type="Proteomes" id="UP000198582"/>
    </source>
</evidence>
<dbReference type="GO" id="GO:0005886">
    <property type="term" value="C:plasma membrane"/>
    <property type="evidence" value="ECO:0007669"/>
    <property type="project" value="UniProtKB-SubCell"/>
</dbReference>
<dbReference type="EMBL" id="FOEF01000002">
    <property type="protein sequence ID" value="SEO77691.1"/>
    <property type="molecule type" value="Genomic_DNA"/>
</dbReference>
<dbReference type="PANTHER" id="PTHR42711">
    <property type="entry name" value="ABC TRANSPORTER ATP-BINDING PROTEIN"/>
    <property type="match status" value="1"/>
</dbReference>
<dbReference type="Pfam" id="PF00005">
    <property type="entry name" value="ABC_tran"/>
    <property type="match status" value="1"/>
</dbReference>
<dbReference type="PROSITE" id="PS00211">
    <property type="entry name" value="ABC_TRANSPORTER_1"/>
    <property type="match status" value="1"/>
</dbReference>
<evidence type="ECO:0000313" key="7">
    <source>
        <dbReference type="EMBL" id="SEO77691.1"/>
    </source>
</evidence>
<dbReference type="OrthoDB" id="9804819at2"/>
<dbReference type="GO" id="GO:0016887">
    <property type="term" value="F:ATP hydrolysis activity"/>
    <property type="evidence" value="ECO:0007669"/>
    <property type="project" value="InterPro"/>
</dbReference>
<keyword evidence="3" id="KW-0547">Nucleotide-binding</keyword>
<organism evidence="7 8">
    <name type="scientific">Amycolatopsis saalfeldensis</name>
    <dbReference type="NCBI Taxonomy" id="394193"/>
    <lineage>
        <taxon>Bacteria</taxon>
        <taxon>Bacillati</taxon>
        <taxon>Actinomycetota</taxon>
        <taxon>Actinomycetes</taxon>
        <taxon>Pseudonocardiales</taxon>
        <taxon>Pseudonocardiaceae</taxon>
        <taxon>Amycolatopsis</taxon>
    </lineage>
</organism>
<evidence type="ECO:0000259" key="6">
    <source>
        <dbReference type="PROSITE" id="PS50893"/>
    </source>
</evidence>
<keyword evidence="8" id="KW-1185">Reference proteome</keyword>
<comment type="subcellular location">
    <subcellularLocation>
        <location evidence="1">Cell membrane</location>
        <topology evidence="1">Peripheral membrane protein</topology>
    </subcellularLocation>
</comment>
<accession>A0A1H8SG88</accession>
<dbReference type="InterPro" id="IPR017871">
    <property type="entry name" value="ABC_transporter-like_CS"/>
</dbReference>
<keyword evidence="5" id="KW-0046">Antibiotic resistance</keyword>
<gene>
    <name evidence="7" type="ORF">SAMN04489732_10298</name>
</gene>
<evidence type="ECO:0000256" key="3">
    <source>
        <dbReference type="ARBA" id="ARBA00022741"/>
    </source>
</evidence>
<dbReference type="Gene3D" id="3.40.50.300">
    <property type="entry name" value="P-loop containing nucleotide triphosphate hydrolases"/>
    <property type="match status" value="1"/>
</dbReference>
<dbReference type="InterPro" id="IPR050763">
    <property type="entry name" value="ABC_transporter_ATP-binding"/>
</dbReference>
<keyword evidence="4 7" id="KW-0067">ATP-binding</keyword>
<dbReference type="Proteomes" id="UP000198582">
    <property type="component" value="Unassembled WGS sequence"/>
</dbReference>
<name>A0A1H8SG88_9PSEU</name>
<dbReference type="GO" id="GO:0046677">
    <property type="term" value="P:response to antibiotic"/>
    <property type="evidence" value="ECO:0007669"/>
    <property type="project" value="UniProtKB-KW"/>
</dbReference>